<evidence type="ECO:0000256" key="2">
    <source>
        <dbReference type="ARBA" id="ARBA00008163"/>
    </source>
</evidence>
<keyword evidence="10" id="KW-1185">Reference proteome</keyword>
<dbReference type="GO" id="GO:0009279">
    <property type="term" value="C:cell outer membrane"/>
    <property type="evidence" value="ECO:0007669"/>
    <property type="project" value="UniProtKB-SubCell"/>
</dbReference>
<evidence type="ECO:0000256" key="5">
    <source>
        <dbReference type="ARBA" id="ARBA00022729"/>
    </source>
</evidence>
<dbReference type="Proteomes" id="UP000501726">
    <property type="component" value="Chromosome"/>
</dbReference>
<dbReference type="EMBL" id="AP021889">
    <property type="protein sequence ID" value="BBP46664.1"/>
    <property type="molecule type" value="Genomic_DNA"/>
</dbReference>
<evidence type="ECO:0000256" key="4">
    <source>
        <dbReference type="ARBA" id="ARBA00022692"/>
    </source>
</evidence>
<evidence type="ECO:0000256" key="3">
    <source>
        <dbReference type="ARBA" id="ARBA00022452"/>
    </source>
</evidence>
<dbReference type="AlphaFoldDB" id="A0A6F8PXD6"/>
<name>A0A6F8PXD6_9GAMM</name>
<feature type="chain" id="PRO_5026241625" evidence="8">
    <location>
        <begin position="22"/>
        <end position="420"/>
    </location>
</feature>
<evidence type="ECO:0000256" key="6">
    <source>
        <dbReference type="ARBA" id="ARBA00023136"/>
    </source>
</evidence>
<keyword evidence="3" id="KW-1134">Transmembrane beta strand</keyword>
<evidence type="ECO:0000313" key="10">
    <source>
        <dbReference type="Proteomes" id="UP000501726"/>
    </source>
</evidence>
<dbReference type="Gene3D" id="2.40.160.60">
    <property type="entry name" value="Outer membrane protein transport protein (OMPP1/FadL/TodX)"/>
    <property type="match status" value="1"/>
</dbReference>
<keyword evidence="4" id="KW-0812">Transmembrane</keyword>
<comment type="subcellular location">
    <subcellularLocation>
        <location evidence="1">Cell outer membrane</location>
        <topology evidence="1">Multi-pass membrane protein</topology>
    </subcellularLocation>
</comment>
<keyword evidence="7" id="KW-0998">Cell outer membrane</keyword>
<dbReference type="InterPro" id="IPR005017">
    <property type="entry name" value="OMPP1/FadL/TodX"/>
</dbReference>
<dbReference type="RefSeq" id="WP_173273530.1">
    <property type="nucleotide sequence ID" value="NZ_AP021889.1"/>
</dbReference>
<keyword evidence="5 8" id="KW-0732">Signal</keyword>
<protein>
    <submittedName>
        <fullName evidence="9">Aromatic hydrocarbon degradation protein</fullName>
    </submittedName>
</protein>
<dbReference type="PANTHER" id="PTHR35093">
    <property type="entry name" value="OUTER MEMBRANE PROTEIN NMB0088-RELATED"/>
    <property type="match status" value="1"/>
</dbReference>
<dbReference type="Pfam" id="PF03349">
    <property type="entry name" value="Toluene_X"/>
    <property type="match status" value="1"/>
</dbReference>
<sequence length="420" mass="44434">MRKTKLALALSTAAFATTAMATNGTNMIGIGAKSNAMGGTGVAAYFGAENMLANPAMIGKSKGTELIFGGTIFSPDVSTNHFTDIDQVNETRSSSDANLFVIPSAAFSSRINENMVYGIGMFGTSGLGADYKSVDGLFNGQTALQVLRFAPTLAFHNEKGGIGFSPLIQYGALDINYQYPFAASSADPSRDEAIGYGLAQGLGFGYAIGTYYDLAENFTVAASYTSSVDMEYKGQITTAAQPFGVFGFNIDHDHLEQPAEMKIGAAYSSGKMTYTADAKRIMFGEAKGYQDFGWQNSDVLALGAKYQAKDYWVAAGYNHSDSPVAEQDGTTGPGAVANFFNNTLFPATTESHYTLGGGMAISKRAIIEGALVYAPEVTSRFDTSALAAGASQNGTIIPSESVTKHSQMGATMMIRYNFEE</sequence>
<comment type="similarity">
    <text evidence="2">Belongs to the OmpP1/FadL family.</text>
</comment>
<evidence type="ECO:0000313" key="9">
    <source>
        <dbReference type="EMBL" id="BBP46664.1"/>
    </source>
</evidence>
<dbReference type="PANTHER" id="PTHR35093:SF8">
    <property type="entry name" value="OUTER MEMBRANE PROTEIN NMB0088-RELATED"/>
    <property type="match status" value="1"/>
</dbReference>
<dbReference type="GO" id="GO:0015483">
    <property type="term" value="F:long-chain fatty acid transporting porin activity"/>
    <property type="evidence" value="ECO:0007669"/>
    <property type="project" value="TreeGrafter"/>
</dbReference>
<reference evidence="10" key="1">
    <citation type="submission" date="2019-11" db="EMBL/GenBank/DDBJ databases">
        <title>Isolation and characterization of two novel species in the genus Thiomicrorhabdus.</title>
        <authorList>
            <person name="Mochizuki J."/>
            <person name="Kojima H."/>
            <person name="Fukui M."/>
        </authorList>
    </citation>
    <scope>NUCLEOTIDE SEQUENCE [LARGE SCALE GENOMIC DNA]</scope>
    <source>
        <strain evidence="10">aks77</strain>
    </source>
</reference>
<gene>
    <name evidence="9" type="ORF">THMIRHAS_20370</name>
</gene>
<evidence type="ECO:0000256" key="7">
    <source>
        <dbReference type="ARBA" id="ARBA00023237"/>
    </source>
</evidence>
<keyword evidence="6" id="KW-0472">Membrane</keyword>
<proteinExistence type="inferred from homology"/>
<evidence type="ECO:0000256" key="8">
    <source>
        <dbReference type="SAM" id="SignalP"/>
    </source>
</evidence>
<accession>A0A6F8PXD6</accession>
<feature type="signal peptide" evidence="8">
    <location>
        <begin position="1"/>
        <end position="21"/>
    </location>
</feature>
<evidence type="ECO:0000256" key="1">
    <source>
        <dbReference type="ARBA" id="ARBA00004571"/>
    </source>
</evidence>
<dbReference type="SUPFAM" id="SSF56935">
    <property type="entry name" value="Porins"/>
    <property type="match status" value="1"/>
</dbReference>
<dbReference type="KEGG" id="tse:THMIRHAS_20370"/>
<organism evidence="9 10">
    <name type="scientific">Thiosulfatimonas sediminis</name>
    <dbReference type="NCBI Taxonomy" id="2675054"/>
    <lineage>
        <taxon>Bacteria</taxon>
        <taxon>Pseudomonadati</taxon>
        <taxon>Pseudomonadota</taxon>
        <taxon>Gammaproteobacteria</taxon>
        <taxon>Thiotrichales</taxon>
        <taxon>Piscirickettsiaceae</taxon>
        <taxon>Thiosulfatimonas</taxon>
    </lineage>
</organism>